<name>A0ABW3MIK4_9PSEU</name>
<dbReference type="GO" id="GO:0016787">
    <property type="term" value="F:hydrolase activity"/>
    <property type="evidence" value="ECO:0007669"/>
    <property type="project" value="UniProtKB-KW"/>
</dbReference>
<dbReference type="Gene3D" id="3.40.1660.10">
    <property type="entry name" value="EreA-like (biosynthetic domain)"/>
    <property type="match status" value="1"/>
</dbReference>
<dbReference type="EC" id="3.1.1.-" evidence="2"/>
<organism evidence="2 3">
    <name type="scientific">Kibdelosporangium lantanae</name>
    <dbReference type="NCBI Taxonomy" id="1497396"/>
    <lineage>
        <taxon>Bacteria</taxon>
        <taxon>Bacillati</taxon>
        <taxon>Actinomycetota</taxon>
        <taxon>Actinomycetes</taxon>
        <taxon>Pseudonocardiales</taxon>
        <taxon>Pseudonocardiaceae</taxon>
        <taxon>Kibdelosporangium</taxon>
    </lineage>
</organism>
<dbReference type="Proteomes" id="UP001597045">
    <property type="component" value="Unassembled WGS sequence"/>
</dbReference>
<feature type="compositionally biased region" description="Basic and acidic residues" evidence="1">
    <location>
        <begin position="1"/>
        <end position="10"/>
    </location>
</feature>
<keyword evidence="3" id="KW-1185">Reference proteome</keyword>
<feature type="region of interest" description="Disordered" evidence="1">
    <location>
        <begin position="1"/>
        <end position="21"/>
    </location>
</feature>
<comment type="caution">
    <text evidence="2">The sequence shown here is derived from an EMBL/GenBank/DDBJ whole genome shotgun (WGS) entry which is preliminary data.</text>
</comment>
<dbReference type="SUPFAM" id="SSF159501">
    <property type="entry name" value="EreA/ChaN-like"/>
    <property type="match status" value="1"/>
</dbReference>
<dbReference type="Gene3D" id="1.20.1440.30">
    <property type="entry name" value="Biosynthetic Protein domain"/>
    <property type="match status" value="1"/>
</dbReference>
<dbReference type="CDD" id="cd14728">
    <property type="entry name" value="Ere-like"/>
    <property type="match status" value="1"/>
</dbReference>
<evidence type="ECO:0000313" key="3">
    <source>
        <dbReference type="Proteomes" id="UP001597045"/>
    </source>
</evidence>
<proteinExistence type="predicted"/>
<dbReference type="InterPro" id="IPR052036">
    <property type="entry name" value="Hydrolase/PRTase-associated"/>
</dbReference>
<dbReference type="PANTHER" id="PTHR31299">
    <property type="entry name" value="ESTERASE, PUTATIVE (AFU_ORTHOLOGUE AFUA_1G05850)-RELATED"/>
    <property type="match status" value="1"/>
</dbReference>
<dbReference type="InterPro" id="IPR007815">
    <property type="entry name" value="Emycin_Estase"/>
</dbReference>
<evidence type="ECO:0000313" key="2">
    <source>
        <dbReference type="EMBL" id="MFD1049424.1"/>
    </source>
</evidence>
<dbReference type="Gene3D" id="3.30.1870.10">
    <property type="entry name" value="EreA-like, domain 2"/>
    <property type="match status" value="1"/>
</dbReference>
<keyword evidence="2" id="KW-0378">Hydrolase</keyword>
<gene>
    <name evidence="2" type="ORF">ACFQ1S_29760</name>
</gene>
<feature type="non-terminal residue" evidence="2">
    <location>
        <position position="247"/>
    </location>
</feature>
<reference evidence="3" key="1">
    <citation type="journal article" date="2019" name="Int. J. Syst. Evol. Microbiol.">
        <title>The Global Catalogue of Microorganisms (GCM) 10K type strain sequencing project: providing services to taxonomists for standard genome sequencing and annotation.</title>
        <authorList>
            <consortium name="The Broad Institute Genomics Platform"/>
            <consortium name="The Broad Institute Genome Sequencing Center for Infectious Disease"/>
            <person name="Wu L."/>
            <person name="Ma J."/>
        </authorList>
    </citation>
    <scope>NUCLEOTIDE SEQUENCE [LARGE SCALE GENOMIC DNA]</scope>
    <source>
        <strain evidence="3">JCM 31486</strain>
    </source>
</reference>
<accession>A0ABW3MIK4</accession>
<sequence>MNDWLRDATHPLRTLDPSDPDDSDLAPLRDIVGSARVVALGESMHRVHEFYSLRHRVIRYLVRELGFTAVVMESGFPEGLAVDDWVLGGPGSLDTVLSDGITYHMGKCAEMRDQLTWMRTYNSSHSRPVRFYGMDIPDSSASARPAILAGLSFLDTVDPSYAAVVRSSLLPLFSYLPTDRTGLAWAAPTLQAYMALPAAVRYEMTAKISEFVERVQAMRVVYSGQVDVVQRCLATGRHADAFLAAMA</sequence>
<dbReference type="PANTHER" id="PTHR31299:SF0">
    <property type="entry name" value="ESTERASE, PUTATIVE (AFU_ORTHOLOGUE AFUA_1G05850)-RELATED"/>
    <property type="match status" value="1"/>
</dbReference>
<dbReference type="Pfam" id="PF05139">
    <property type="entry name" value="Erythro_esteras"/>
    <property type="match status" value="1"/>
</dbReference>
<evidence type="ECO:0000256" key="1">
    <source>
        <dbReference type="SAM" id="MobiDB-lite"/>
    </source>
</evidence>
<dbReference type="EMBL" id="JBHTIS010002170">
    <property type="protein sequence ID" value="MFD1049424.1"/>
    <property type="molecule type" value="Genomic_DNA"/>
</dbReference>
<protein>
    <submittedName>
        <fullName evidence="2">Erythromycin esterase family protein</fullName>
        <ecNumber evidence="2">3.1.1.-</ecNumber>
    </submittedName>
</protein>